<dbReference type="AlphaFoldDB" id="A0A5C2SS15"/>
<evidence type="ECO:0000256" key="1">
    <source>
        <dbReference type="SAM" id="Phobius"/>
    </source>
</evidence>
<keyword evidence="1" id="KW-0812">Transmembrane</keyword>
<keyword evidence="1" id="KW-1133">Transmembrane helix</keyword>
<reference evidence="2" key="1">
    <citation type="journal article" date="2018" name="Genome Biol. Evol.">
        <title>Genomics and development of Lentinus tigrinus, a white-rot wood-decaying mushroom with dimorphic fruiting bodies.</title>
        <authorList>
            <person name="Wu B."/>
            <person name="Xu Z."/>
            <person name="Knudson A."/>
            <person name="Carlson A."/>
            <person name="Chen N."/>
            <person name="Kovaka S."/>
            <person name="LaButti K."/>
            <person name="Lipzen A."/>
            <person name="Pennachio C."/>
            <person name="Riley R."/>
            <person name="Schakwitz W."/>
            <person name="Umezawa K."/>
            <person name="Ohm R.A."/>
            <person name="Grigoriev I.V."/>
            <person name="Nagy L.G."/>
            <person name="Gibbons J."/>
            <person name="Hibbett D."/>
        </authorList>
    </citation>
    <scope>NUCLEOTIDE SEQUENCE [LARGE SCALE GENOMIC DNA]</scope>
    <source>
        <strain evidence="2">ALCF2SS1-6</strain>
    </source>
</reference>
<sequence length="154" mass="17049">MLPRSANSVCSVLTARPSCQCFGFLAPTAFVPVFIASPMLLRFVLLHLPQLSIFLTHSLIYIAHSAPFLSAEPFAPLTNTCSRFMFRLLRYGSPLVTPSPVYHLAPFTAYGAYTCICMRLISPRAATEDERARGEDRPPNFVKYSTSVSMSVSH</sequence>
<gene>
    <name evidence="2" type="ORF">L227DRAFT_124371</name>
</gene>
<evidence type="ECO:0000313" key="3">
    <source>
        <dbReference type="Proteomes" id="UP000313359"/>
    </source>
</evidence>
<evidence type="ECO:0000313" key="2">
    <source>
        <dbReference type="EMBL" id="RPD65879.1"/>
    </source>
</evidence>
<name>A0A5C2SS15_9APHY</name>
<accession>A0A5C2SS15</accession>
<dbReference type="EMBL" id="ML122251">
    <property type="protein sequence ID" value="RPD65879.1"/>
    <property type="molecule type" value="Genomic_DNA"/>
</dbReference>
<protein>
    <submittedName>
        <fullName evidence="2">Uncharacterized protein</fullName>
    </submittedName>
</protein>
<organism evidence="2 3">
    <name type="scientific">Lentinus tigrinus ALCF2SS1-6</name>
    <dbReference type="NCBI Taxonomy" id="1328759"/>
    <lineage>
        <taxon>Eukaryota</taxon>
        <taxon>Fungi</taxon>
        <taxon>Dikarya</taxon>
        <taxon>Basidiomycota</taxon>
        <taxon>Agaricomycotina</taxon>
        <taxon>Agaricomycetes</taxon>
        <taxon>Polyporales</taxon>
        <taxon>Polyporaceae</taxon>
        <taxon>Lentinus</taxon>
    </lineage>
</organism>
<dbReference type="Proteomes" id="UP000313359">
    <property type="component" value="Unassembled WGS sequence"/>
</dbReference>
<keyword evidence="3" id="KW-1185">Reference proteome</keyword>
<feature type="transmembrane region" description="Helical" evidence="1">
    <location>
        <begin position="21"/>
        <end position="45"/>
    </location>
</feature>
<keyword evidence="1" id="KW-0472">Membrane</keyword>
<proteinExistence type="predicted"/>